<sequence>MKFQEIDLIYDFPIEGFPIEIEVIFKHEFYEGKLVNRFQKLEGENYKSFTPYGDYWEFVGIWRKDLVSAENGQPIRDLIPYYEAYSNGFLDGYFELENEIKELNQIFGTNSFPIDKIFKEIKSEVMPFASRGYFYTDENKDEEPIPILKKDLLYRDGIKIGRNYKAWFYIIKNPKPFIPLFRMFYFESYKFYELQFRKWNSHVENYSSELQTVIDEIEKERNLNDDHKNQLGEVKQIIIDESTIEKLFEGLKSNFPKKENELMSLLNGEEIEGKLLWPKNQNQLVDLFKRLIDNGKIDHNLTDCKNWICKNFLQNDGKEFSKESVYDILRGKSPCTKSRRILTDLDFS</sequence>
<evidence type="ECO:0000313" key="3">
    <source>
        <dbReference type="Proteomes" id="UP000001635"/>
    </source>
</evidence>
<dbReference type="OrthoDB" id="1454766at2"/>
<keyword evidence="3" id="KW-1185">Reference proteome</keyword>
<dbReference type="eggNOG" id="ENOG502ZP2E">
    <property type="taxonomic scope" value="Bacteria"/>
</dbReference>
<reference evidence="3" key="1">
    <citation type="submission" date="2011-07" db="EMBL/GenBank/DDBJ databases">
        <title>The complete genome of Cyclobacterium marinum DSM 745.</title>
        <authorList>
            <person name="Lucas S."/>
            <person name="Han J."/>
            <person name="Lapidus A."/>
            <person name="Bruce D."/>
            <person name="Goodwin L."/>
            <person name="Pitluck S."/>
            <person name="Peters L."/>
            <person name="Kyrpides N."/>
            <person name="Mavromatis K."/>
            <person name="Ivanova N."/>
            <person name="Ovchinnikova G."/>
            <person name="Chertkov O."/>
            <person name="Detter J.C."/>
            <person name="Tapia R."/>
            <person name="Han C."/>
            <person name="Land M."/>
            <person name="Hauser L."/>
            <person name="Markowitz V."/>
            <person name="Cheng J.-F."/>
            <person name="Hugenholtz P."/>
            <person name="Woyke T."/>
            <person name="Wu D."/>
            <person name="Tindall B."/>
            <person name="Schuetze A."/>
            <person name="Brambilla E."/>
            <person name="Klenk H.-P."/>
            <person name="Eisen J.A."/>
        </authorList>
    </citation>
    <scope>NUCLEOTIDE SEQUENCE [LARGE SCALE GENOMIC DNA]</scope>
    <source>
        <strain evidence="3">ATCC 25205 / DSM 745 / LMG 13164 / NCIMB 1802</strain>
    </source>
</reference>
<dbReference type="RefSeq" id="WP_014021165.1">
    <property type="nucleotide sequence ID" value="NC_015914.1"/>
</dbReference>
<dbReference type="AlphaFoldDB" id="G0J6Y4"/>
<evidence type="ECO:0000313" key="2">
    <source>
        <dbReference type="EMBL" id="AEL26875.1"/>
    </source>
</evidence>
<evidence type="ECO:0000256" key="1">
    <source>
        <dbReference type="SAM" id="Coils"/>
    </source>
</evidence>
<feature type="coiled-coil region" evidence="1">
    <location>
        <begin position="203"/>
        <end position="237"/>
    </location>
</feature>
<dbReference type="EMBL" id="CP002955">
    <property type="protein sequence ID" value="AEL26875.1"/>
    <property type="molecule type" value="Genomic_DNA"/>
</dbReference>
<dbReference type="Proteomes" id="UP000001635">
    <property type="component" value="Chromosome"/>
</dbReference>
<dbReference type="HOGENOM" id="CLU_796244_0_0_10"/>
<dbReference type="STRING" id="880070.Cycma_3147"/>
<organism evidence="2 3">
    <name type="scientific">Cyclobacterium marinum (strain ATCC 25205 / DSM 745 / LMG 13164 / NCIMB 1802)</name>
    <name type="common">Flectobacillus marinus</name>
    <dbReference type="NCBI Taxonomy" id="880070"/>
    <lineage>
        <taxon>Bacteria</taxon>
        <taxon>Pseudomonadati</taxon>
        <taxon>Bacteroidota</taxon>
        <taxon>Cytophagia</taxon>
        <taxon>Cytophagales</taxon>
        <taxon>Cyclobacteriaceae</taxon>
        <taxon>Cyclobacterium</taxon>
    </lineage>
</organism>
<keyword evidence="1" id="KW-0175">Coiled coil</keyword>
<gene>
    <name evidence="2" type="ordered locus">Cycma_3147</name>
</gene>
<name>G0J6Y4_CYCMS</name>
<proteinExistence type="predicted"/>
<dbReference type="KEGG" id="cmr:Cycma_3147"/>
<protein>
    <submittedName>
        <fullName evidence="2">Uncharacterized protein</fullName>
    </submittedName>
</protein>
<accession>G0J6Y4</accession>